<keyword evidence="1" id="KW-1185">Reference proteome</keyword>
<dbReference type="InterPro" id="IPR049916">
    <property type="entry name" value="WDR72-like"/>
</dbReference>
<dbReference type="PANTHER" id="PTHR44099:SF4">
    <property type="entry name" value="RABCONNECTIN-3B, ISOFORM A"/>
    <property type="match status" value="1"/>
</dbReference>
<accession>A0A914PXQ0</accession>
<sequence length="402" mass="44442">MIKNEKSDLILPIILWGSEPPKHQISQIIVIQNGDIIVTGSTEGQIIQWKVESNGIEPNMMVFGHEAAITCLAPTSASPSTTKYISCCRKGQICLWDSSDGSCIESVKHPLIHRKIIPYTFQISSTQTSSQLYCIGDYADIVVIDPNDLNILFTFNSRIDPDWINALTIIKRQNLHDAIIGISISGMIKVWSFANITKCDSNGIYEDEAKSLPIKNVKTISQSLLNPKIMLIVASSSWQILDLNNFNPLIISECTIEALDGVIIDGDKIAVGFIDGTIALFQLPKHRLSGAGNIGSAKNDYPFVFGLLKNIGSSFTNNVNFFFNTRTMVDKSNQIFAYRADENANISAFKIPENLNVLASEVQQTKKPALIEPTLKQSLEKVWKGNKLALPGIFNTDMLKYG</sequence>
<organism evidence="1 2">
    <name type="scientific">Panagrolaimus davidi</name>
    <dbReference type="NCBI Taxonomy" id="227884"/>
    <lineage>
        <taxon>Eukaryota</taxon>
        <taxon>Metazoa</taxon>
        <taxon>Ecdysozoa</taxon>
        <taxon>Nematoda</taxon>
        <taxon>Chromadorea</taxon>
        <taxon>Rhabditida</taxon>
        <taxon>Tylenchina</taxon>
        <taxon>Panagrolaimomorpha</taxon>
        <taxon>Panagrolaimoidea</taxon>
        <taxon>Panagrolaimidae</taxon>
        <taxon>Panagrolaimus</taxon>
    </lineage>
</organism>
<reference evidence="2" key="1">
    <citation type="submission" date="2022-11" db="UniProtKB">
        <authorList>
            <consortium name="WormBaseParasite"/>
        </authorList>
    </citation>
    <scope>IDENTIFICATION</scope>
</reference>
<proteinExistence type="predicted"/>
<dbReference type="InterPro" id="IPR036322">
    <property type="entry name" value="WD40_repeat_dom_sf"/>
</dbReference>
<dbReference type="SMART" id="SM00320">
    <property type="entry name" value="WD40"/>
    <property type="match status" value="2"/>
</dbReference>
<evidence type="ECO:0000313" key="1">
    <source>
        <dbReference type="Proteomes" id="UP000887578"/>
    </source>
</evidence>
<dbReference type="InterPro" id="IPR001680">
    <property type="entry name" value="WD40_rpt"/>
</dbReference>
<dbReference type="InterPro" id="IPR015943">
    <property type="entry name" value="WD40/YVTN_repeat-like_dom_sf"/>
</dbReference>
<dbReference type="Gene3D" id="2.130.10.10">
    <property type="entry name" value="YVTN repeat-like/Quinoprotein amine dehydrogenase"/>
    <property type="match status" value="1"/>
</dbReference>
<dbReference type="WBParaSite" id="PDA_v2.g23608.t1">
    <property type="protein sequence ID" value="PDA_v2.g23608.t1"/>
    <property type="gene ID" value="PDA_v2.g23608"/>
</dbReference>
<evidence type="ECO:0000313" key="2">
    <source>
        <dbReference type="WBParaSite" id="PDA_v2.g23608.t1"/>
    </source>
</evidence>
<protein>
    <submittedName>
        <fullName evidence="2">Uncharacterized protein</fullName>
    </submittedName>
</protein>
<dbReference type="SUPFAM" id="SSF50978">
    <property type="entry name" value="WD40 repeat-like"/>
    <property type="match status" value="1"/>
</dbReference>
<dbReference type="GO" id="GO:0005737">
    <property type="term" value="C:cytoplasm"/>
    <property type="evidence" value="ECO:0007669"/>
    <property type="project" value="TreeGrafter"/>
</dbReference>
<dbReference type="Pfam" id="PF00400">
    <property type="entry name" value="WD40"/>
    <property type="match status" value="1"/>
</dbReference>
<dbReference type="Proteomes" id="UP000887578">
    <property type="component" value="Unplaced"/>
</dbReference>
<dbReference type="PANTHER" id="PTHR44099">
    <property type="entry name" value="RABCONNECTIN-3B, ISOFORM A"/>
    <property type="match status" value="1"/>
</dbReference>
<name>A0A914PXQ0_9BILA</name>
<dbReference type="AlphaFoldDB" id="A0A914PXQ0"/>